<protein>
    <submittedName>
        <fullName evidence="2">Uncharacterized protein</fullName>
    </submittedName>
</protein>
<comment type="caution">
    <text evidence="2">The sequence shown here is derived from an EMBL/GenBank/DDBJ whole genome shotgun (WGS) entry which is preliminary data.</text>
</comment>
<name>A0A4R2KX89_9GAMM</name>
<evidence type="ECO:0000313" key="2">
    <source>
        <dbReference type="EMBL" id="TCO77672.1"/>
    </source>
</evidence>
<dbReference type="EMBL" id="SLWX01000002">
    <property type="protein sequence ID" value="TCO77672.1"/>
    <property type="molecule type" value="Genomic_DNA"/>
</dbReference>
<reference evidence="2 3" key="1">
    <citation type="submission" date="2019-03" db="EMBL/GenBank/DDBJ databases">
        <title>Genomic Encyclopedia of Type Strains, Phase IV (KMG-IV): sequencing the most valuable type-strain genomes for metagenomic binning, comparative biology and taxonomic classification.</title>
        <authorList>
            <person name="Goeker M."/>
        </authorList>
    </citation>
    <scope>NUCLEOTIDE SEQUENCE [LARGE SCALE GENOMIC DNA]</scope>
    <source>
        <strain evidence="2 3">DSM 23344</strain>
    </source>
</reference>
<dbReference type="AlphaFoldDB" id="A0A4R2KX89"/>
<sequence length="220" mass="23299">MQETFNIYFAGDIADGESLGDVRRRVGALFNAREATLDKLFSGRKQLIKRNCTKDEALKYQTAMRRAGALATIAVASDSAQSTPGTAAAQPGPAHQPRQETRAALSLAPAGTDVLQPDERHPASRRDMDLSAFSVAAAGERLGAPEPQAPAPPDTSHITVAEAGETIPGLAATVPRATPDTSALTLADPDSDLLDTRYRQQDTPPAPRTDHLSIEPTAHD</sequence>
<gene>
    <name evidence="2" type="ORF">EV688_102129</name>
</gene>
<feature type="compositionally biased region" description="Basic and acidic residues" evidence="1">
    <location>
        <begin position="208"/>
        <end position="220"/>
    </location>
</feature>
<feature type="region of interest" description="Disordered" evidence="1">
    <location>
        <begin position="79"/>
        <end position="102"/>
    </location>
</feature>
<feature type="compositionally biased region" description="Low complexity" evidence="1">
    <location>
        <begin position="83"/>
        <end position="96"/>
    </location>
</feature>
<organism evidence="2 3">
    <name type="scientific">Chromatocurvus halotolerans</name>
    <dbReference type="NCBI Taxonomy" id="1132028"/>
    <lineage>
        <taxon>Bacteria</taxon>
        <taxon>Pseudomonadati</taxon>
        <taxon>Pseudomonadota</taxon>
        <taxon>Gammaproteobacteria</taxon>
        <taxon>Cellvibrionales</taxon>
        <taxon>Halieaceae</taxon>
        <taxon>Chromatocurvus</taxon>
    </lineage>
</organism>
<keyword evidence="3" id="KW-1185">Reference proteome</keyword>
<evidence type="ECO:0000313" key="3">
    <source>
        <dbReference type="Proteomes" id="UP000294980"/>
    </source>
</evidence>
<accession>A0A4R2KX89</accession>
<evidence type="ECO:0000256" key="1">
    <source>
        <dbReference type="SAM" id="MobiDB-lite"/>
    </source>
</evidence>
<dbReference type="OrthoDB" id="6402943at2"/>
<proteinExistence type="predicted"/>
<dbReference type="RefSeq" id="WP_117314558.1">
    <property type="nucleotide sequence ID" value="NZ_QQSW01000001.1"/>
</dbReference>
<dbReference type="Proteomes" id="UP000294980">
    <property type="component" value="Unassembled WGS sequence"/>
</dbReference>
<feature type="region of interest" description="Disordered" evidence="1">
    <location>
        <begin position="176"/>
        <end position="220"/>
    </location>
</feature>